<name>A0A0H3ECJ3_BIFBP</name>
<dbReference type="AlphaFoldDB" id="A0A0H3ECJ3"/>
<organism evidence="1 2">
    <name type="scientific">Bifidobacterium bifidum (strain PRL2010)</name>
    <dbReference type="NCBI Taxonomy" id="702459"/>
    <lineage>
        <taxon>Bacteria</taxon>
        <taxon>Bacillati</taxon>
        <taxon>Actinomycetota</taxon>
        <taxon>Actinomycetes</taxon>
        <taxon>Bifidobacteriales</taxon>
        <taxon>Bifidobacteriaceae</taxon>
        <taxon>Bifidobacterium</taxon>
    </lineage>
</organism>
<dbReference type="RefSeq" id="WP_003813069.1">
    <property type="nucleotide sequence ID" value="NC_014638.1"/>
</dbReference>
<sequence>MERDGHRRITGYTPESEWDQTERDWMLALDDYEHSLCPRCGMPVSVCHDELTPTRYTAEAGVCQISLMRDIAAEDWRKQHDGEAGIKTMSLTTAIKAR</sequence>
<dbReference type="Proteomes" id="UP000002312">
    <property type="component" value="Chromosome"/>
</dbReference>
<accession>A0A0H3ECJ3</accession>
<dbReference type="EMBL" id="CP001840">
    <property type="protein sequence ID" value="ADP35999.1"/>
    <property type="molecule type" value="Genomic_DNA"/>
</dbReference>
<protein>
    <submittedName>
        <fullName evidence="1">Phage terminase protein large subunit-like protein</fullName>
    </submittedName>
</protein>
<reference evidence="1 2" key="1">
    <citation type="journal article" date="2010" name="Proc. Natl. Acad. Sci. U.S.A.">
        <title>Genome analysis of Bifidobacterium bifidum PRL2010 reveals metabolic pathways for host-derived glycan foraging.</title>
        <authorList>
            <person name="Turroni F."/>
            <person name="Bottacini F."/>
            <person name="Foroni E."/>
            <person name="Mulder I."/>
            <person name="Kim J.H."/>
            <person name="Zomer A."/>
            <person name="Sanchez B."/>
            <person name="Bidossi A."/>
            <person name="Ferrarini A."/>
            <person name="Giubellini V."/>
            <person name="Delledonne M."/>
            <person name="Henrissat B."/>
            <person name="Coutinho P."/>
            <person name="Oggioni M."/>
            <person name="Fitzgerald G.F."/>
            <person name="Mills D."/>
            <person name="Margolles A."/>
            <person name="Kelly D."/>
            <person name="van Sinderen D."/>
            <person name="Ventura M."/>
        </authorList>
    </citation>
    <scope>NUCLEOTIDE SEQUENCE [LARGE SCALE GENOMIC DNA]</scope>
    <source>
        <strain evidence="1 2">PRL2010</strain>
    </source>
</reference>
<evidence type="ECO:0000313" key="2">
    <source>
        <dbReference type="Proteomes" id="UP000002312"/>
    </source>
</evidence>
<dbReference type="eggNOG" id="ENOG5032G3G">
    <property type="taxonomic scope" value="Bacteria"/>
</dbReference>
<dbReference type="PATRIC" id="fig|702459.3.peg.951"/>
<dbReference type="KEGG" id="bbp:BBPR_0922"/>
<dbReference type="HOGENOM" id="CLU_2328161_0_0_11"/>
<gene>
    <name evidence="1" type="ordered locus">BBPR_0922</name>
</gene>
<evidence type="ECO:0000313" key="1">
    <source>
        <dbReference type="EMBL" id="ADP35999.1"/>
    </source>
</evidence>
<dbReference type="OrthoDB" id="5196117at2"/>
<proteinExistence type="predicted"/>